<feature type="domain" description="Protein CR006 P-loop" evidence="2">
    <location>
        <begin position="35"/>
        <end position="740"/>
    </location>
</feature>
<reference evidence="3 4" key="1">
    <citation type="submission" date="2014-03" db="EMBL/GenBank/DDBJ databases">
        <title>complete genome sequence of Flavobacteriaceae bacterium JBKA-6.</title>
        <authorList>
            <person name="Takano T."/>
            <person name="Nakamura Y."/>
            <person name="Takuma S."/>
            <person name="Yasuike M."/>
            <person name="Matsuyama T."/>
            <person name="Sakai T."/>
            <person name="Fujiwara A."/>
            <person name="Kimoto K."/>
            <person name="Fukuda Y."/>
            <person name="Kondo H."/>
            <person name="Hirono I."/>
            <person name="Nakayasu C."/>
        </authorList>
    </citation>
    <scope>NUCLEOTIDE SEQUENCE [LARGE SCALE GENOMIC DNA]</scope>
    <source>
        <strain evidence="3 4">JBKA-6</strain>
    </source>
</reference>
<keyword evidence="4" id="KW-1185">Reference proteome</keyword>
<organism evidence="3 4">
    <name type="scientific">Ichthyobacterium seriolicida</name>
    <dbReference type="NCBI Taxonomy" id="242600"/>
    <lineage>
        <taxon>Bacteria</taxon>
        <taxon>Pseudomonadati</taxon>
        <taxon>Bacteroidota</taxon>
        <taxon>Flavobacteriia</taxon>
        <taxon>Flavobacteriales</taxon>
        <taxon>Ichthyobacteriaceae</taxon>
        <taxon>Ichthyobacterium</taxon>
    </lineage>
</organism>
<dbReference type="Gene3D" id="3.40.50.300">
    <property type="entry name" value="P-loop containing nucleotide triphosphate hydrolases"/>
    <property type="match status" value="1"/>
</dbReference>
<evidence type="ECO:0000313" key="4">
    <source>
        <dbReference type="Proteomes" id="UP000243197"/>
    </source>
</evidence>
<sequence length="762" mass="88004">MGKIVTKINCKNVAPLSELSGTINSGSMKIGVFANNGSGKTFLSRLFRLTEQIKTAELGEDDHSQTDKIISIGSNSSQFSFSITNNKGETVEDFSIELKRGEKPEISNTNYLYHTFNQDYVEQNISSKDFDKDGQIDGFILGEANINLHDEEEKLNAIEKESNAIADELRNSISSYISEKIAPIKDITRLTEYRILNYDTILKEFNSDSHKVEKSFDEYKIDYDKIKSVPDTLENIDMVDEMKIDVDLIKTIVQKNSEEFSLSTLAEDFKLKLKGKQGFIEGGMKLLNDPDSNKRCPFCEQDLESEALKLIDDYTTYLNDSEAKTIKMFSQYNEQLTEYINTLTNIENENNKRILKFNNYKEKYIPSMEEVSLESFKNSSLLDLMGVLIENNKKKISGINKPVIVENEYLTKLKEELLKLNGVIKDNNEKITTINKKKDEIGKESKDTRKNMCKSAFRELASTHKESLENVLKLKNDWTKLNSEITKNKEKQKISKRTQVADTIRTVLKCFFADKYQLDENTFRLIFNKNLLEKNQAKDVLSEGEKNIVAFAYYMGDSHLKISKEDEYKNLFLIIDDPISSMDFYHVYKLCEVIRNVKKFLDKINHERFIIFTHNNDFMRILITSKIIDKKLLLRNNKLKDFNSSLTVPYIHHLMDVYSIASKKSLPTHTTGNSIRHIIETLTRFDKVDISDESIANYINDNLPKDKKSYTLINDLSHGGWRTEQAPITEEDYVEVCKTITEHINSQFPGQIEYCKKKIEEN</sequence>
<proteinExistence type="predicted"/>
<gene>
    <name evidence="3" type="ORF">JBKA6_0975</name>
</gene>
<feature type="coiled-coil region" evidence="1">
    <location>
        <begin position="141"/>
        <end position="168"/>
    </location>
</feature>
<dbReference type="AlphaFoldDB" id="A0A1J1E4L1"/>
<name>A0A1J1E4L1_9FLAO</name>
<dbReference type="OrthoDB" id="9795565at2"/>
<dbReference type="SUPFAM" id="SSF52540">
    <property type="entry name" value="P-loop containing nucleoside triphosphate hydrolases"/>
    <property type="match status" value="1"/>
</dbReference>
<dbReference type="Pfam" id="PF13166">
    <property type="entry name" value="AAA_13"/>
    <property type="match status" value="1"/>
</dbReference>
<dbReference type="Proteomes" id="UP000243197">
    <property type="component" value="Chromosome"/>
</dbReference>
<keyword evidence="1" id="KW-0175">Coiled coil</keyword>
<dbReference type="KEGG" id="ise:JBKA6_0975"/>
<protein>
    <recommendedName>
        <fullName evidence="2">Protein CR006 P-loop domain-containing protein</fullName>
    </recommendedName>
</protein>
<dbReference type="InterPro" id="IPR027417">
    <property type="entry name" value="P-loop_NTPase"/>
</dbReference>
<dbReference type="RefSeq" id="WP_096686419.1">
    <property type="nucleotide sequence ID" value="NZ_AP014564.1"/>
</dbReference>
<accession>A0A1J1E4L1</accession>
<evidence type="ECO:0000256" key="1">
    <source>
        <dbReference type="SAM" id="Coils"/>
    </source>
</evidence>
<evidence type="ECO:0000259" key="2">
    <source>
        <dbReference type="Pfam" id="PF13166"/>
    </source>
</evidence>
<dbReference type="EMBL" id="AP014564">
    <property type="protein sequence ID" value="BAV94988.1"/>
    <property type="molecule type" value="Genomic_DNA"/>
</dbReference>
<dbReference type="InterPro" id="IPR026866">
    <property type="entry name" value="CR006_AAA"/>
</dbReference>
<evidence type="ECO:0000313" key="3">
    <source>
        <dbReference type="EMBL" id="BAV94988.1"/>
    </source>
</evidence>